<feature type="transmembrane region" description="Helical" evidence="4">
    <location>
        <begin position="576"/>
        <end position="595"/>
    </location>
</feature>
<sequence>MYYALAHLLANLIGLLESENGLQKKHKMKAYILAALLLLFAEVCHTEKVKKCKPRHKVDGAAAQDQGEDCAEPETYLDSGSFANYVGDGSGQWLIFFFTDWCQYCKKLDPHWKDVVAKVLEGSLASMGLARFDCTSGANNAFCHAHGISTYPAIRLYNNGAFIEKYTGQRDSEHILDYISLQVGNYNAQSSGKDNSHRAQPPMMPPAFSAASVWPAWNAPSDAPKAPPVPWQAWSDSPQKPTSGGYGHQPWPPQQSRWGGYGQPWSDSPPQPTGGGYGHQQWPPQQSRWGGYGQQPWPPQQSRWGGYGQQPLSDSPPQPTSGGYGHQPWPPQQSRWGGYGHQPWSVPPQQPTSGGYGWPQRYEYPRASPSYSYQQQQQLLEAEQARADLKHVQCTFPPKTILCGTSLSFSILFIIPFALYNLYKSMSLPRSKAPSDPWPYMIDAMASCLVVAACVRSRTMAAAYAEVAVYAAAGAHIALLGAGFGLRGAVLFVGFVILVLATVIPGGWVVDAAAYVAATVIFVNRYAAEKSKKDGCLPGGANSVGGQNTPRAVFDLAALALFARCCTSLVEVREFGIVVYFIVLLLLHVFGSVLFSNSGLQAARGASNKVYD</sequence>
<evidence type="ECO:0000313" key="7">
    <source>
        <dbReference type="Proteomes" id="UP000320333"/>
    </source>
</evidence>
<evidence type="ECO:0000313" key="6">
    <source>
        <dbReference type="EMBL" id="TPX75081.1"/>
    </source>
</evidence>
<proteinExistence type="inferred from homology"/>
<dbReference type="InterPro" id="IPR036249">
    <property type="entry name" value="Thioredoxin-like_sf"/>
</dbReference>
<dbReference type="Pfam" id="PF00085">
    <property type="entry name" value="Thioredoxin"/>
    <property type="match status" value="1"/>
</dbReference>
<dbReference type="GO" id="GO:0006457">
    <property type="term" value="P:protein folding"/>
    <property type="evidence" value="ECO:0007669"/>
    <property type="project" value="TreeGrafter"/>
</dbReference>
<dbReference type="SUPFAM" id="SSF52833">
    <property type="entry name" value="Thioredoxin-like"/>
    <property type="match status" value="1"/>
</dbReference>
<evidence type="ECO:0000256" key="4">
    <source>
        <dbReference type="SAM" id="Phobius"/>
    </source>
</evidence>
<dbReference type="STRING" id="246404.A0A507FFF3"/>
<keyword evidence="4" id="KW-0812">Transmembrane</keyword>
<name>A0A507FFF3_9FUNG</name>
<dbReference type="InterPro" id="IPR051063">
    <property type="entry name" value="PDI"/>
</dbReference>
<keyword evidence="7" id="KW-1185">Reference proteome</keyword>
<dbReference type="InterPro" id="IPR013766">
    <property type="entry name" value="Thioredoxin_domain"/>
</dbReference>
<feature type="transmembrane region" description="Helical" evidence="4">
    <location>
        <begin position="400"/>
        <end position="423"/>
    </location>
</feature>
<dbReference type="Gene3D" id="3.40.30.10">
    <property type="entry name" value="Glutaredoxin"/>
    <property type="match status" value="1"/>
</dbReference>
<evidence type="ECO:0000256" key="2">
    <source>
        <dbReference type="ARBA" id="ARBA00022729"/>
    </source>
</evidence>
<evidence type="ECO:0000256" key="1">
    <source>
        <dbReference type="ARBA" id="ARBA00006347"/>
    </source>
</evidence>
<reference evidence="6 7" key="1">
    <citation type="journal article" date="2019" name="Sci. Rep.">
        <title>Comparative genomics of chytrid fungi reveal insights into the obligate biotrophic and pathogenic lifestyle of Synchytrium endobioticum.</title>
        <authorList>
            <person name="van de Vossenberg B.T.L.H."/>
            <person name="Warris S."/>
            <person name="Nguyen H.D.T."/>
            <person name="van Gent-Pelzer M.P.E."/>
            <person name="Joly D.L."/>
            <person name="van de Geest H.C."/>
            <person name="Bonants P.J.M."/>
            <person name="Smith D.S."/>
            <person name="Levesque C.A."/>
            <person name="van der Lee T.A.J."/>
        </authorList>
    </citation>
    <scope>NUCLEOTIDE SEQUENCE [LARGE SCALE GENOMIC DNA]</scope>
    <source>
        <strain evidence="6 7">CBS 675.73</strain>
    </source>
</reference>
<comment type="similarity">
    <text evidence="1">Belongs to the protein disulfide isomerase family.</text>
</comment>
<feature type="transmembrane region" description="Helical" evidence="4">
    <location>
        <begin position="492"/>
        <end position="523"/>
    </location>
</feature>
<protein>
    <recommendedName>
        <fullName evidence="5">Thioredoxin domain-containing protein</fullName>
    </recommendedName>
</protein>
<feature type="region of interest" description="Disordered" evidence="3">
    <location>
        <begin position="219"/>
        <end position="359"/>
    </location>
</feature>
<evidence type="ECO:0000256" key="3">
    <source>
        <dbReference type="SAM" id="MobiDB-lite"/>
    </source>
</evidence>
<feature type="transmembrane region" description="Helical" evidence="4">
    <location>
        <begin position="467"/>
        <end position="486"/>
    </location>
</feature>
<dbReference type="GO" id="GO:0005783">
    <property type="term" value="C:endoplasmic reticulum"/>
    <property type="evidence" value="ECO:0007669"/>
    <property type="project" value="TreeGrafter"/>
</dbReference>
<dbReference type="EMBL" id="QEAP01000096">
    <property type="protein sequence ID" value="TPX75081.1"/>
    <property type="molecule type" value="Genomic_DNA"/>
</dbReference>
<dbReference type="PANTHER" id="PTHR45672">
    <property type="entry name" value="PROTEIN DISULFIDE-ISOMERASE C17H9.14C-RELATED"/>
    <property type="match status" value="1"/>
</dbReference>
<keyword evidence="4" id="KW-1133">Transmembrane helix</keyword>
<dbReference type="PROSITE" id="PS51352">
    <property type="entry name" value="THIOREDOXIN_2"/>
    <property type="match status" value="1"/>
</dbReference>
<organism evidence="6 7">
    <name type="scientific">Chytriomyces confervae</name>
    <dbReference type="NCBI Taxonomy" id="246404"/>
    <lineage>
        <taxon>Eukaryota</taxon>
        <taxon>Fungi</taxon>
        <taxon>Fungi incertae sedis</taxon>
        <taxon>Chytridiomycota</taxon>
        <taxon>Chytridiomycota incertae sedis</taxon>
        <taxon>Chytridiomycetes</taxon>
        <taxon>Chytridiales</taxon>
        <taxon>Chytriomycetaceae</taxon>
        <taxon>Chytriomyces</taxon>
    </lineage>
</organism>
<dbReference type="AlphaFoldDB" id="A0A507FFF3"/>
<dbReference type="CDD" id="cd02961">
    <property type="entry name" value="PDI_a_family"/>
    <property type="match status" value="1"/>
</dbReference>
<dbReference type="OrthoDB" id="2121326at2759"/>
<dbReference type="GO" id="GO:0003756">
    <property type="term" value="F:protein disulfide isomerase activity"/>
    <property type="evidence" value="ECO:0007669"/>
    <property type="project" value="TreeGrafter"/>
</dbReference>
<keyword evidence="4" id="KW-0472">Membrane</keyword>
<accession>A0A507FFF3</accession>
<gene>
    <name evidence="6" type="ORF">CcCBS67573_g03646</name>
</gene>
<dbReference type="Proteomes" id="UP000320333">
    <property type="component" value="Unassembled WGS sequence"/>
</dbReference>
<dbReference type="PANTHER" id="PTHR45672:SF3">
    <property type="entry name" value="THIOREDOXIN DOMAIN-CONTAINING PROTEIN 5"/>
    <property type="match status" value="1"/>
</dbReference>
<comment type="caution">
    <text evidence="6">The sequence shown here is derived from an EMBL/GenBank/DDBJ whole genome shotgun (WGS) entry which is preliminary data.</text>
</comment>
<keyword evidence="2" id="KW-0732">Signal</keyword>
<feature type="domain" description="Thioredoxin" evidence="5">
    <location>
        <begin position="57"/>
        <end position="184"/>
    </location>
</feature>
<evidence type="ECO:0000259" key="5">
    <source>
        <dbReference type="PROSITE" id="PS51352"/>
    </source>
</evidence>